<organism evidence="2 3">
    <name type="scientific">Streptomyces caniscabiei</name>
    <dbReference type="NCBI Taxonomy" id="2746961"/>
    <lineage>
        <taxon>Bacteria</taxon>
        <taxon>Bacillati</taxon>
        <taxon>Actinomycetota</taxon>
        <taxon>Actinomycetes</taxon>
        <taxon>Kitasatosporales</taxon>
        <taxon>Streptomycetaceae</taxon>
        <taxon>Streptomyces</taxon>
    </lineage>
</organism>
<reference evidence="2 3" key="1">
    <citation type="journal article" date="2023" name="Microb. Genom.">
        <title>Mesoterricola silvestris gen. nov., sp. nov., Mesoterricola sediminis sp. nov., Geothrix oryzae sp. nov., Geothrix edaphica sp. nov., Geothrix rubra sp. nov., and Geothrix limicola sp. nov., six novel members of Acidobacteriota isolated from soils.</title>
        <authorList>
            <person name="Weisberg A.J."/>
            <person name="Pearce E."/>
            <person name="Kramer C.G."/>
            <person name="Chang J.H."/>
            <person name="Clarke C.R."/>
        </authorList>
    </citation>
    <scope>NUCLEOTIDE SEQUENCE [LARGE SCALE GENOMIC DNA]</scope>
    <source>
        <strain evidence="2 3">NE20-4-1</strain>
    </source>
</reference>
<comment type="caution">
    <text evidence="2">The sequence shown here is derived from an EMBL/GenBank/DDBJ whole genome shotgun (WGS) entry which is preliminary data.</text>
</comment>
<keyword evidence="1" id="KW-1133">Transmembrane helix</keyword>
<proteinExistence type="predicted"/>
<dbReference type="RefSeq" id="WP_193382866.1">
    <property type="nucleotide sequence ID" value="NZ_JABXWF010000037.1"/>
</dbReference>
<keyword evidence="1" id="KW-0472">Membrane</keyword>
<protein>
    <submittedName>
        <fullName evidence="2">Uncharacterized protein</fullName>
    </submittedName>
</protein>
<feature type="transmembrane region" description="Helical" evidence="1">
    <location>
        <begin position="20"/>
        <end position="40"/>
    </location>
</feature>
<accession>A0ABU4MYG1</accession>
<dbReference type="EMBL" id="JARAWJ010000039">
    <property type="protein sequence ID" value="MDX3042558.1"/>
    <property type="molecule type" value="Genomic_DNA"/>
</dbReference>
<gene>
    <name evidence="2" type="ORF">PV383_36055</name>
</gene>
<keyword evidence="3" id="KW-1185">Reference proteome</keyword>
<evidence type="ECO:0000256" key="1">
    <source>
        <dbReference type="SAM" id="Phobius"/>
    </source>
</evidence>
<evidence type="ECO:0000313" key="3">
    <source>
        <dbReference type="Proteomes" id="UP001282474"/>
    </source>
</evidence>
<sequence>MFSHTPRLYAASLAPLAALYYWNAGLATAVVAATATVTAIRELLQRRKPSA</sequence>
<name>A0ABU4MYG1_9ACTN</name>
<dbReference type="Proteomes" id="UP001282474">
    <property type="component" value="Unassembled WGS sequence"/>
</dbReference>
<evidence type="ECO:0000313" key="2">
    <source>
        <dbReference type="EMBL" id="MDX3042558.1"/>
    </source>
</evidence>
<keyword evidence="1" id="KW-0812">Transmembrane</keyword>